<dbReference type="KEGG" id="mri:Mal4_42480"/>
<feature type="chain" id="PRO_5021706953" evidence="2">
    <location>
        <begin position="30"/>
        <end position="351"/>
    </location>
</feature>
<dbReference type="InterPro" id="IPR013658">
    <property type="entry name" value="SGL"/>
</dbReference>
<dbReference type="InterPro" id="IPR011042">
    <property type="entry name" value="6-blade_b-propeller_TolB-like"/>
</dbReference>
<evidence type="ECO:0000313" key="4">
    <source>
        <dbReference type="EMBL" id="QDU39895.1"/>
    </source>
</evidence>
<dbReference type="PANTHER" id="PTHR47572">
    <property type="entry name" value="LIPOPROTEIN-RELATED"/>
    <property type="match status" value="1"/>
</dbReference>
<evidence type="ECO:0000313" key="5">
    <source>
        <dbReference type="Proteomes" id="UP000320496"/>
    </source>
</evidence>
<name>A0A517ZBM2_9PLAN</name>
<dbReference type="SUPFAM" id="SSF63829">
    <property type="entry name" value="Calcium-dependent phosphotriesterase"/>
    <property type="match status" value="1"/>
</dbReference>
<dbReference type="GO" id="GO:0004341">
    <property type="term" value="F:gluconolactonase activity"/>
    <property type="evidence" value="ECO:0007669"/>
    <property type="project" value="UniProtKB-EC"/>
</dbReference>
<keyword evidence="1 4" id="KW-0378">Hydrolase</keyword>
<dbReference type="InterPro" id="IPR051262">
    <property type="entry name" value="SMP-30/CGR1_Lactonase"/>
</dbReference>
<feature type="domain" description="SMP-30/Gluconolactonase/LRE-like region" evidence="3">
    <location>
        <begin position="67"/>
        <end position="335"/>
    </location>
</feature>
<dbReference type="Proteomes" id="UP000320496">
    <property type="component" value="Chromosome"/>
</dbReference>
<proteinExistence type="predicted"/>
<sequence precursor="true">MPVRLMSRLPVCGLLLLLTAVVSPLDATAQDTLNFPVLGEIHRHAPEFDDLIAEDARLEVIASGFEWTEGPVWVPGKDDEAGYLLFSDIPRNSIFKWVEGKGISLFMKPSGYTGFVDYGAEPGSNGLLLDPQGRLVCCEHGDRRVSVVTENGGKMTLVDSYNGKRLNSPNDAVFMSNGDLYFTDPPYGLPNRYEDPRRELDYCGVYRLDTDGELTLLTREMTRPNGIALSPDEKTLYVAQSDPEAPIWKSFPVKEDGTLGPGKLFHDATENFRKKLPGLPDGMAVSADGHIFATGPGGVYVFNPDGDLLGRISTGERTANCTFGGPDGSILYLTADTYLCRIQTRTHGAKR</sequence>
<dbReference type="PANTHER" id="PTHR47572:SF4">
    <property type="entry name" value="LACTONASE DRP35"/>
    <property type="match status" value="1"/>
</dbReference>
<keyword evidence="5" id="KW-1185">Reference proteome</keyword>
<evidence type="ECO:0000256" key="2">
    <source>
        <dbReference type="SAM" id="SignalP"/>
    </source>
</evidence>
<organism evidence="4 5">
    <name type="scientific">Maioricimonas rarisocia</name>
    <dbReference type="NCBI Taxonomy" id="2528026"/>
    <lineage>
        <taxon>Bacteria</taxon>
        <taxon>Pseudomonadati</taxon>
        <taxon>Planctomycetota</taxon>
        <taxon>Planctomycetia</taxon>
        <taxon>Planctomycetales</taxon>
        <taxon>Planctomycetaceae</taxon>
        <taxon>Maioricimonas</taxon>
    </lineage>
</organism>
<accession>A0A517ZBM2</accession>
<dbReference type="AlphaFoldDB" id="A0A517ZBM2"/>
<evidence type="ECO:0000256" key="1">
    <source>
        <dbReference type="ARBA" id="ARBA00022801"/>
    </source>
</evidence>
<reference evidence="4 5" key="1">
    <citation type="submission" date="2019-02" db="EMBL/GenBank/DDBJ databases">
        <title>Deep-cultivation of Planctomycetes and their phenomic and genomic characterization uncovers novel biology.</title>
        <authorList>
            <person name="Wiegand S."/>
            <person name="Jogler M."/>
            <person name="Boedeker C."/>
            <person name="Pinto D."/>
            <person name="Vollmers J."/>
            <person name="Rivas-Marin E."/>
            <person name="Kohn T."/>
            <person name="Peeters S.H."/>
            <person name="Heuer A."/>
            <person name="Rast P."/>
            <person name="Oberbeckmann S."/>
            <person name="Bunk B."/>
            <person name="Jeske O."/>
            <person name="Meyerdierks A."/>
            <person name="Storesund J.E."/>
            <person name="Kallscheuer N."/>
            <person name="Luecker S."/>
            <person name="Lage O.M."/>
            <person name="Pohl T."/>
            <person name="Merkel B.J."/>
            <person name="Hornburger P."/>
            <person name="Mueller R.-W."/>
            <person name="Bruemmer F."/>
            <person name="Labrenz M."/>
            <person name="Spormann A.M."/>
            <person name="Op den Camp H."/>
            <person name="Overmann J."/>
            <person name="Amann R."/>
            <person name="Jetten M.S.M."/>
            <person name="Mascher T."/>
            <person name="Medema M.H."/>
            <person name="Devos D.P."/>
            <person name="Kaster A.-K."/>
            <person name="Ovreas L."/>
            <person name="Rohde M."/>
            <person name="Galperin M.Y."/>
            <person name="Jogler C."/>
        </authorList>
    </citation>
    <scope>NUCLEOTIDE SEQUENCE [LARGE SCALE GENOMIC DNA]</scope>
    <source>
        <strain evidence="4 5">Mal4</strain>
    </source>
</reference>
<dbReference type="EMBL" id="CP036275">
    <property type="protein sequence ID" value="QDU39895.1"/>
    <property type="molecule type" value="Genomic_DNA"/>
</dbReference>
<keyword evidence="2" id="KW-0732">Signal</keyword>
<feature type="signal peptide" evidence="2">
    <location>
        <begin position="1"/>
        <end position="29"/>
    </location>
</feature>
<dbReference type="Pfam" id="PF08450">
    <property type="entry name" value="SGL"/>
    <property type="match status" value="1"/>
</dbReference>
<evidence type="ECO:0000259" key="3">
    <source>
        <dbReference type="Pfam" id="PF08450"/>
    </source>
</evidence>
<dbReference type="EC" id="3.1.1.17" evidence="4"/>
<gene>
    <name evidence="4" type="primary">gnl_6</name>
    <name evidence="4" type="ORF">Mal4_42480</name>
</gene>
<dbReference type="RefSeq" id="WP_231746593.1">
    <property type="nucleotide sequence ID" value="NZ_CP036275.1"/>
</dbReference>
<protein>
    <submittedName>
        <fullName evidence="4">Gluconolactonase</fullName>
        <ecNumber evidence="4">3.1.1.17</ecNumber>
    </submittedName>
</protein>
<dbReference type="Gene3D" id="2.120.10.30">
    <property type="entry name" value="TolB, C-terminal domain"/>
    <property type="match status" value="1"/>
</dbReference>